<evidence type="ECO:0000313" key="2">
    <source>
        <dbReference type="EMBL" id="CAG7723415.1"/>
    </source>
</evidence>
<evidence type="ECO:0000256" key="1">
    <source>
        <dbReference type="SAM" id="SignalP"/>
    </source>
</evidence>
<dbReference type="EMBL" id="CAJVCH010098962">
    <property type="protein sequence ID" value="CAG7723415.1"/>
    <property type="molecule type" value="Genomic_DNA"/>
</dbReference>
<accession>A0A8J2KAI5</accession>
<organism evidence="2 3">
    <name type="scientific">Allacma fusca</name>
    <dbReference type="NCBI Taxonomy" id="39272"/>
    <lineage>
        <taxon>Eukaryota</taxon>
        <taxon>Metazoa</taxon>
        <taxon>Ecdysozoa</taxon>
        <taxon>Arthropoda</taxon>
        <taxon>Hexapoda</taxon>
        <taxon>Collembola</taxon>
        <taxon>Symphypleona</taxon>
        <taxon>Sminthuridae</taxon>
        <taxon>Allacma</taxon>
    </lineage>
</organism>
<gene>
    <name evidence="2" type="ORF">AFUS01_LOCUS12505</name>
</gene>
<keyword evidence="1" id="KW-0732">Signal</keyword>
<protein>
    <submittedName>
        <fullName evidence="2">Uncharacterized protein</fullName>
    </submittedName>
</protein>
<proteinExistence type="predicted"/>
<feature type="signal peptide" evidence="1">
    <location>
        <begin position="1"/>
        <end position="18"/>
    </location>
</feature>
<dbReference type="Proteomes" id="UP000708208">
    <property type="component" value="Unassembled WGS sequence"/>
</dbReference>
<sequence length="31" mass="3201">MKLLVAVAVFAMANGAFGQLVTQAQFNSATT</sequence>
<feature type="chain" id="PRO_5035153133" evidence="1">
    <location>
        <begin position="19"/>
        <end position="31"/>
    </location>
</feature>
<dbReference type="AlphaFoldDB" id="A0A8J2KAI5"/>
<dbReference type="OrthoDB" id="5985073at2759"/>
<keyword evidence="3" id="KW-1185">Reference proteome</keyword>
<evidence type="ECO:0000313" key="3">
    <source>
        <dbReference type="Proteomes" id="UP000708208"/>
    </source>
</evidence>
<feature type="non-terminal residue" evidence="2">
    <location>
        <position position="31"/>
    </location>
</feature>
<reference evidence="2" key="1">
    <citation type="submission" date="2021-06" db="EMBL/GenBank/DDBJ databases">
        <authorList>
            <person name="Hodson N. C."/>
            <person name="Mongue J. A."/>
            <person name="Jaron S. K."/>
        </authorList>
    </citation>
    <scope>NUCLEOTIDE SEQUENCE</scope>
</reference>
<comment type="caution">
    <text evidence="2">The sequence shown here is derived from an EMBL/GenBank/DDBJ whole genome shotgun (WGS) entry which is preliminary data.</text>
</comment>
<name>A0A8J2KAI5_9HEXA</name>